<accession>A0ABP6SVD5</accession>
<feature type="domain" description="VOC" evidence="1">
    <location>
        <begin position="3"/>
        <end position="140"/>
    </location>
</feature>
<organism evidence="2 3">
    <name type="scientific">Cryptosporangium minutisporangium</name>
    <dbReference type="NCBI Taxonomy" id="113569"/>
    <lineage>
        <taxon>Bacteria</taxon>
        <taxon>Bacillati</taxon>
        <taxon>Actinomycetota</taxon>
        <taxon>Actinomycetes</taxon>
        <taxon>Cryptosporangiales</taxon>
        <taxon>Cryptosporangiaceae</taxon>
        <taxon>Cryptosporangium</taxon>
    </lineage>
</organism>
<dbReference type="Pfam" id="PF18029">
    <property type="entry name" value="Glyoxalase_6"/>
    <property type="match status" value="1"/>
</dbReference>
<evidence type="ECO:0000313" key="2">
    <source>
        <dbReference type="EMBL" id="GAA3385641.1"/>
    </source>
</evidence>
<evidence type="ECO:0000259" key="1">
    <source>
        <dbReference type="PROSITE" id="PS51819"/>
    </source>
</evidence>
<dbReference type="SUPFAM" id="SSF54593">
    <property type="entry name" value="Glyoxalase/Bleomycin resistance protein/Dihydroxybiphenyl dioxygenase"/>
    <property type="match status" value="1"/>
</dbReference>
<sequence length="140" mass="15337">MTTGLQIAFDTADPHAQAAFWAAALGYEVEDHTAIVDQLVAAGRLPEAETLTRDGRRCFADVATCRDSSGGRPRLFFQRVPEPKSAKNRVHLDLHVGPENVDAEVERLLDLGATKGWETADRGPRTITLYDPEGNEFCVS</sequence>
<dbReference type="Proteomes" id="UP001501676">
    <property type="component" value="Unassembled WGS sequence"/>
</dbReference>
<dbReference type="CDD" id="cd06587">
    <property type="entry name" value="VOC"/>
    <property type="match status" value="1"/>
</dbReference>
<dbReference type="PROSITE" id="PS51819">
    <property type="entry name" value="VOC"/>
    <property type="match status" value="1"/>
</dbReference>
<comment type="caution">
    <text evidence="2">The sequence shown here is derived from an EMBL/GenBank/DDBJ whole genome shotgun (WGS) entry which is preliminary data.</text>
</comment>
<name>A0ABP6SVD5_9ACTN</name>
<dbReference type="InterPro" id="IPR041581">
    <property type="entry name" value="Glyoxalase_6"/>
</dbReference>
<keyword evidence="3" id="KW-1185">Reference proteome</keyword>
<reference evidence="3" key="1">
    <citation type="journal article" date="2019" name="Int. J. Syst. Evol. Microbiol.">
        <title>The Global Catalogue of Microorganisms (GCM) 10K type strain sequencing project: providing services to taxonomists for standard genome sequencing and annotation.</title>
        <authorList>
            <consortium name="The Broad Institute Genomics Platform"/>
            <consortium name="The Broad Institute Genome Sequencing Center for Infectious Disease"/>
            <person name="Wu L."/>
            <person name="Ma J."/>
        </authorList>
    </citation>
    <scope>NUCLEOTIDE SEQUENCE [LARGE SCALE GENOMIC DNA]</scope>
    <source>
        <strain evidence="3">JCM 9458</strain>
    </source>
</reference>
<dbReference type="PANTHER" id="PTHR35908:SF1">
    <property type="entry name" value="CONSERVED PROTEIN"/>
    <property type="match status" value="1"/>
</dbReference>
<evidence type="ECO:0000313" key="3">
    <source>
        <dbReference type="Proteomes" id="UP001501676"/>
    </source>
</evidence>
<dbReference type="Gene3D" id="3.10.180.10">
    <property type="entry name" value="2,3-Dihydroxybiphenyl 1,2-Dioxygenase, domain 1"/>
    <property type="match status" value="1"/>
</dbReference>
<protein>
    <submittedName>
        <fullName evidence="2">VOC family protein</fullName>
    </submittedName>
</protein>
<dbReference type="RefSeq" id="WP_345727731.1">
    <property type="nucleotide sequence ID" value="NZ_BAAAYN010000012.1"/>
</dbReference>
<dbReference type="EMBL" id="BAAAYN010000012">
    <property type="protein sequence ID" value="GAA3385641.1"/>
    <property type="molecule type" value="Genomic_DNA"/>
</dbReference>
<gene>
    <name evidence="2" type="ORF">GCM10020369_19950</name>
</gene>
<proteinExistence type="predicted"/>
<dbReference type="InterPro" id="IPR029068">
    <property type="entry name" value="Glyas_Bleomycin-R_OHBP_Dase"/>
</dbReference>
<dbReference type="PANTHER" id="PTHR35908">
    <property type="entry name" value="HYPOTHETICAL FUSION PROTEIN"/>
    <property type="match status" value="1"/>
</dbReference>
<dbReference type="InterPro" id="IPR037523">
    <property type="entry name" value="VOC_core"/>
</dbReference>